<reference evidence="6" key="1">
    <citation type="submission" date="2017-04" db="EMBL/GenBank/DDBJ databases">
        <title>Comparative genomics and description of representatives of a novel lineage of planctomycetes thriving in anoxic sediments.</title>
        <authorList>
            <person name="Spring S."/>
            <person name="Bunk B."/>
            <person name="Sproer C."/>
        </authorList>
    </citation>
    <scope>NUCLEOTIDE SEQUENCE [LARGE SCALE GENOMIC DNA]</scope>
    <source>
        <strain evidence="6">ST-PulAB-D4</strain>
    </source>
</reference>
<feature type="region of interest" description="Disordered" evidence="2">
    <location>
        <begin position="291"/>
        <end position="314"/>
    </location>
</feature>
<dbReference type="InterPro" id="IPR010994">
    <property type="entry name" value="RuvA_2-like"/>
</dbReference>
<dbReference type="Pfam" id="PF14520">
    <property type="entry name" value="HHH_5"/>
    <property type="match status" value="1"/>
</dbReference>
<dbReference type="SUPFAM" id="SSF102405">
    <property type="entry name" value="MCP/YpsA-like"/>
    <property type="match status" value="1"/>
</dbReference>
<dbReference type="PANTHER" id="PTHR43022">
    <property type="entry name" value="PROTEIN SMF"/>
    <property type="match status" value="1"/>
</dbReference>
<dbReference type="GO" id="GO:0009294">
    <property type="term" value="P:DNA-mediated transformation"/>
    <property type="evidence" value="ECO:0007669"/>
    <property type="project" value="InterPro"/>
</dbReference>
<gene>
    <name evidence="5" type="ORF">STSP1_00847</name>
</gene>
<evidence type="ECO:0000313" key="5">
    <source>
        <dbReference type="EMBL" id="ARN56465.1"/>
    </source>
</evidence>
<protein>
    <submittedName>
        <fullName evidence="5">DNA protecting protein DprA</fullName>
    </submittedName>
</protein>
<proteinExistence type="inferred from homology"/>
<dbReference type="Pfam" id="PF17782">
    <property type="entry name" value="WHD_DprA"/>
    <property type="match status" value="1"/>
</dbReference>
<dbReference type="KEGG" id="pbp:STSP1_00847"/>
<dbReference type="Gene3D" id="1.10.10.10">
    <property type="entry name" value="Winged helix-like DNA-binding domain superfamily/Winged helix DNA-binding domain"/>
    <property type="match status" value="1"/>
</dbReference>
<sequence>MNEERTRLWLKLSKAEGVGPAGVLRLLERFDDIESIAGAGKEGLKAVKGIGDKTADSMRNAFDNLSVEEELNLCESRGIGILTFDSPCYPELLKSTRYAPAVLYYLGDKGKLERLEPSIAAVGSRRCSFYGREQARILACGLGEAGFTVVSGMARGIDSEAHYGALTAGADTIAVLGCGLMHIYPPENKGLFEEIAARGVCLSQFPPETEPRMEHFVPRNKIIAGLSEAVLVVEAGPNSGAIKTANFSSGLGRQVFAVPGRIDSKLSFGSHKLIKEGASLCRGISDILNEPKSAGQTSAEPEKKKEKPRSLFDQGSNEEAIASALAAGEKSSDEIIENTGLNAGEVNSVLTWLQMKGAVESLPGNKYKLAGKI</sequence>
<dbReference type="InterPro" id="IPR036388">
    <property type="entry name" value="WH-like_DNA-bd_sf"/>
</dbReference>
<dbReference type="Gene3D" id="3.40.50.450">
    <property type="match status" value="1"/>
</dbReference>
<dbReference type="AlphaFoldDB" id="A0A1W6LL35"/>
<dbReference type="EMBL" id="CP021023">
    <property type="protein sequence ID" value="ARN56465.1"/>
    <property type="molecule type" value="Genomic_DNA"/>
</dbReference>
<dbReference type="InterPro" id="IPR003488">
    <property type="entry name" value="DprA"/>
</dbReference>
<dbReference type="NCBIfam" id="TIGR00732">
    <property type="entry name" value="dprA"/>
    <property type="match status" value="1"/>
</dbReference>
<dbReference type="InterPro" id="IPR041614">
    <property type="entry name" value="DprA_WH"/>
</dbReference>
<comment type="similarity">
    <text evidence="1">Belongs to the DprA/Smf family.</text>
</comment>
<feature type="compositionally biased region" description="Basic and acidic residues" evidence="2">
    <location>
        <begin position="300"/>
        <end position="310"/>
    </location>
</feature>
<keyword evidence="6" id="KW-1185">Reference proteome</keyword>
<dbReference type="PANTHER" id="PTHR43022:SF1">
    <property type="entry name" value="PROTEIN SMF"/>
    <property type="match status" value="1"/>
</dbReference>
<dbReference type="InterPro" id="IPR057666">
    <property type="entry name" value="DrpA_SLOG"/>
</dbReference>
<dbReference type="SUPFAM" id="SSF47781">
    <property type="entry name" value="RuvA domain 2-like"/>
    <property type="match status" value="1"/>
</dbReference>
<evidence type="ECO:0000259" key="4">
    <source>
        <dbReference type="Pfam" id="PF17782"/>
    </source>
</evidence>
<dbReference type="Proteomes" id="UP000193334">
    <property type="component" value="Chromosome"/>
</dbReference>
<evidence type="ECO:0000259" key="3">
    <source>
        <dbReference type="Pfam" id="PF02481"/>
    </source>
</evidence>
<feature type="domain" description="DprA winged helix" evidence="4">
    <location>
        <begin position="306"/>
        <end position="365"/>
    </location>
</feature>
<evidence type="ECO:0000256" key="2">
    <source>
        <dbReference type="SAM" id="MobiDB-lite"/>
    </source>
</evidence>
<dbReference type="Pfam" id="PF02481">
    <property type="entry name" value="DNA_processg_A"/>
    <property type="match status" value="1"/>
</dbReference>
<feature type="domain" description="Smf/DprA SLOG" evidence="3">
    <location>
        <begin position="81"/>
        <end position="290"/>
    </location>
</feature>
<organism evidence="5 6">
    <name type="scientific">Sedimentisphaera salicampi</name>
    <dbReference type="NCBI Taxonomy" id="1941349"/>
    <lineage>
        <taxon>Bacteria</taxon>
        <taxon>Pseudomonadati</taxon>
        <taxon>Planctomycetota</taxon>
        <taxon>Phycisphaerae</taxon>
        <taxon>Sedimentisphaerales</taxon>
        <taxon>Sedimentisphaeraceae</taxon>
        <taxon>Sedimentisphaera</taxon>
    </lineage>
</organism>
<evidence type="ECO:0000313" key="6">
    <source>
        <dbReference type="Proteomes" id="UP000193334"/>
    </source>
</evidence>
<dbReference type="STRING" id="1941349.STSP1_00847"/>
<dbReference type="RefSeq" id="WP_085755155.1">
    <property type="nucleotide sequence ID" value="NZ_CP021023.1"/>
</dbReference>
<name>A0A1W6LL35_9BACT</name>
<accession>A0A1W6LL35</accession>
<evidence type="ECO:0000256" key="1">
    <source>
        <dbReference type="ARBA" id="ARBA00006525"/>
    </source>
</evidence>